<dbReference type="SUPFAM" id="SSF64356">
    <property type="entry name" value="SNARE-like"/>
    <property type="match status" value="1"/>
</dbReference>
<dbReference type="PANTHER" id="PTHR23249:SF16">
    <property type="entry name" value="TRAFFICKING PROTEIN PARTICLE COMPLEX SUBUNIT 1"/>
    <property type="match status" value="1"/>
</dbReference>
<dbReference type="GO" id="GO:0030008">
    <property type="term" value="C:TRAPP complex"/>
    <property type="evidence" value="ECO:0007669"/>
    <property type="project" value="UniProtKB-UniRule"/>
</dbReference>
<keyword evidence="1 6" id="KW-0813">Transport</keyword>
<evidence type="ECO:0000313" key="7">
    <source>
        <dbReference type="EMBL" id="ORY53826.1"/>
    </source>
</evidence>
<comment type="subcellular location">
    <subcellularLocation>
        <location evidence="6">Endoplasmic reticulum</location>
    </subcellularLocation>
    <subcellularLocation>
        <location evidence="6">Golgi apparatus</location>
        <location evidence="6">cis-Golgi network</location>
    </subcellularLocation>
</comment>
<organism evidence="7 8">
    <name type="scientific">Rhizoclosmatium globosum</name>
    <dbReference type="NCBI Taxonomy" id="329046"/>
    <lineage>
        <taxon>Eukaryota</taxon>
        <taxon>Fungi</taxon>
        <taxon>Fungi incertae sedis</taxon>
        <taxon>Chytridiomycota</taxon>
        <taxon>Chytridiomycota incertae sedis</taxon>
        <taxon>Chytridiomycetes</taxon>
        <taxon>Chytridiales</taxon>
        <taxon>Chytriomycetaceae</taxon>
        <taxon>Rhizoclosmatium</taxon>
    </lineage>
</organism>
<accession>A0A1Y2D3Y4</accession>
<evidence type="ECO:0000256" key="3">
    <source>
        <dbReference type="ARBA" id="ARBA00022892"/>
    </source>
</evidence>
<dbReference type="GO" id="GO:0005783">
    <property type="term" value="C:endoplasmic reticulum"/>
    <property type="evidence" value="ECO:0007669"/>
    <property type="project" value="UniProtKB-SubCell"/>
</dbReference>
<comment type="similarity">
    <text evidence="5">Belongs to the TRAPP small subunits family. BET5 subfamily.</text>
</comment>
<keyword evidence="8" id="KW-1185">Reference proteome</keyword>
<dbReference type="Proteomes" id="UP000193642">
    <property type="component" value="Unassembled WGS sequence"/>
</dbReference>
<dbReference type="InterPro" id="IPR007233">
    <property type="entry name" value="TRAPPC"/>
</dbReference>
<name>A0A1Y2D3Y4_9FUNG</name>
<dbReference type="GO" id="GO:0005794">
    <property type="term" value="C:Golgi apparatus"/>
    <property type="evidence" value="ECO:0007669"/>
    <property type="project" value="UniProtKB-SubCell"/>
</dbReference>
<comment type="caution">
    <text evidence="7">The sequence shown here is derived from an EMBL/GenBank/DDBJ whole genome shotgun (WGS) entry which is preliminary data.</text>
</comment>
<dbReference type="Gene3D" id="3.30.450.70">
    <property type="match status" value="1"/>
</dbReference>
<evidence type="ECO:0000256" key="5">
    <source>
        <dbReference type="ARBA" id="ARBA00038167"/>
    </source>
</evidence>
<evidence type="ECO:0000256" key="4">
    <source>
        <dbReference type="ARBA" id="ARBA00023034"/>
    </source>
</evidence>
<dbReference type="PANTHER" id="PTHR23249">
    <property type="entry name" value="TRAFFICKING PROTEIN PARTICLE COMPLEX SUBUNIT"/>
    <property type="match status" value="1"/>
</dbReference>
<sequence>MVNKMTAGKPSNEGFINYRTSTYKLHYFESPAGIKMVMITDRNSENMLETLKQIYSKLYVEFVVKNPLAKPNTPIKNELFRTNLDKYIQALPNYQ</sequence>
<proteinExistence type="inferred from homology"/>
<dbReference type="OrthoDB" id="3364529at2759"/>
<reference evidence="7 8" key="1">
    <citation type="submission" date="2016-07" db="EMBL/GenBank/DDBJ databases">
        <title>Pervasive Adenine N6-methylation of Active Genes in Fungi.</title>
        <authorList>
            <consortium name="DOE Joint Genome Institute"/>
            <person name="Mondo S.J."/>
            <person name="Dannebaum R.O."/>
            <person name="Kuo R.C."/>
            <person name="Labutti K."/>
            <person name="Haridas S."/>
            <person name="Kuo A."/>
            <person name="Salamov A."/>
            <person name="Ahrendt S.R."/>
            <person name="Lipzen A."/>
            <person name="Sullivan W."/>
            <person name="Andreopoulos W.B."/>
            <person name="Clum A."/>
            <person name="Lindquist E."/>
            <person name="Daum C."/>
            <person name="Ramamoorthy G.K."/>
            <person name="Gryganskyi A."/>
            <person name="Culley D."/>
            <person name="Magnuson J.K."/>
            <person name="James T.Y."/>
            <person name="O'Malley M.A."/>
            <person name="Stajich J.E."/>
            <person name="Spatafora J.W."/>
            <person name="Visel A."/>
            <person name="Grigoriev I.V."/>
        </authorList>
    </citation>
    <scope>NUCLEOTIDE SEQUENCE [LARGE SCALE GENOMIC DNA]</scope>
    <source>
        <strain evidence="7 8">JEL800</strain>
    </source>
</reference>
<dbReference type="GO" id="GO:0006888">
    <property type="term" value="P:endoplasmic reticulum to Golgi vesicle-mediated transport"/>
    <property type="evidence" value="ECO:0007669"/>
    <property type="project" value="UniProtKB-UniRule"/>
</dbReference>
<dbReference type="InterPro" id="IPR011012">
    <property type="entry name" value="Longin-like_dom_sf"/>
</dbReference>
<gene>
    <name evidence="7" type="ORF">BCR33DRAFT_674991</name>
</gene>
<dbReference type="EMBL" id="MCGO01000001">
    <property type="protein sequence ID" value="ORY53826.1"/>
    <property type="molecule type" value="Genomic_DNA"/>
</dbReference>
<comment type="subunit">
    <text evidence="6">Part of the multisubunit transport protein particle (TRAPP) complex.</text>
</comment>
<dbReference type="STRING" id="329046.A0A1Y2D3Y4"/>
<dbReference type="Pfam" id="PF04099">
    <property type="entry name" value="Sybindin"/>
    <property type="match status" value="1"/>
</dbReference>
<evidence type="ECO:0000256" key="1">
    <source>
        <dbReference type="ARBA" id="ARBA00022448"/>
    </source>
</evidence>
<dbReference type="SMART" id="SM01399">
    <property type="entry name" value="Sybindin"/>
    <property type="match status" value="1"/>
</dbReference>
<protein>
    <recommendedName>
        <fullName evidence="6">Trafficking protein particle complex subunit</fullName>
    </recommendedName>
</protein>
<keyword evidence="3 6" id="KW-0931">ER-Golgi transport</keyword>
<evidence type="ECO:0000313" key="8">
    <source>
        <dbReference type="Proteomes" id="UP000193642"/>
    </source>
</evidence>
<keyword evidence="4 6" id="KW-0333">Golgi apparatus</keyword>
<keyword evidence="2 6" id="KW-0256">Endoplasmic reticulum</keyword>
<evidence type="ECO:0000256" key="2">
    <source>
        <dbReference type="ARBA" id="ARBA00022824"/>
    </source>
</evidence>
<dbReference type="AlphaFoldDB" id="A0A1Y2D3Y4"/>
<evidence type="ECO:0000256" key="6">
    <source>
        <dbReference type="RuleBase" id="RU366065"/>
    </source>
</evidence>